<evidence type="ECO:0000313" key="6">
    <source>
        <dbReference type="EMBL" id="SJZ76666.1"/>
    </source>
</evidence>
<evidence type="ECO:0000259" key="5">
    <source>
        <dbReference type="PROSITE" id="PS52004"/>
    </source>
</evidence>
<dbReference type="InterPro" id="IPR014030">
    <property type="entry name" value="Ketoacyl_synth_N"/>
</dbReference>
<dbReference type="InterPro" id="IPR020841">
    <property type="entry name" value="PKS_Beta-ketoAc_synthase_dom"/>
</dbReference>
<sequence length="413" mass="42658">MRRVAITGLGVLAPNGTGVKEYARALWEGQGAISRITAFDPSGHHSRIAGQVDHPSLPSGAAEDPDGEDRVVRMAQIAADEALASAGLPDPRVSPDRIGVAVSNAIGGIFMTEHFADITAGGTGPIDVRAAHPQLHRAATFATPGSVIADAYGFEGVCATLTTGCTGGNDAIGFALDAIRRGDADVMLAGGAEAPVSPFVVACFDVIGALSVRNDDPEHASRPFERDRDGFVLAEGAGLAVLEEWEHARARGATVLGEVLGYGSVNNAFHMTDLDFDGADLARSFRLALEDARCGPERVGYINAHGSSTPQNDVCETNAIKSVLGAHARTTPVSSTKSMVGHALAAANALEFVASALALRDGVLPPTINLFEADRYCDLDYVPNTAREADPGVIASLSSGFGGIHSTVVLGAV</sequence>
<keyword evidence="7" id="KW-1185">Reference proteome</keyword>
<dbReference type="SMART" id="SM00825">
    <property type="entry name" value="PKS_KS"/>
    <property type="match status" value="1"/>
</dbReference>
<dbReference type="Proteomes" id="UP000190637">
    <property type="component" value="Unassembled WGS sequence"/>
</dbReference>
<organism evidence="6 7">
    <name type="scientific">Marinactinospora thermotolerans DSM 45154</name>
    <dbReference type="NCBI Taxonomy" id="1122192"/>
    <lineage>
        <taxon>Bacteria</taxon>
        <taxon>Bacillati</taxon>
        <taxon>Actinomycetota</taxon>
        <taxon>Actinomycetes</taxon>
        <taxon>Streptosporangiales</taxon>
        <taxon>Nocardiopsidaceae</taxon>
        <taxon>Marinactinospora</taxon>
    </lineage>
</organism>
<keyword evidence="2 3" id="KW-0808">Transferase</keyword>
<dbReference type="GO" id="GO:0004315">
    <property type="term" value="F:3-oxoacyl-[acyl-carrier-protein] synthase activity"/>
    <property type="evidence" value="ECO:0007669"/>
    <property type="project" value="TreeGrafter"/>
</dbReference>
<proteinExistence type="inferred from homology"/>
<feature type="region of interest" description="Disordered" evidence="4">
    <location>
        <begin position="44"/>
        <end position="67"/>
    </location>
</feature>
<dbReference type="InterPro" id="IPR016039">
    <property type="entry name" value="Thiolase-like"/>
</dbReference>
<dbReference type="EMBL" id="FUWS01000003">
    <property type="protein sequence ID" value="SJZ76666.1"/>
    <property type="molecule type" value="Genomic_DNA"/>
</dbReference>
<reference evidence="6 7" key="1">
    <citation type="submission" date="2017-02" db="EMBL/GenBank/DDBJ databases">
        <authorList>
            <person name="Peterson S.W."/>
        </authorList>
    </citation>
    <scope>NUCLEOTIDE SEQUENCE [LARGE SCALE GENOMIC DNA]</scope>
    <source>
        <strain evidence="6 7">DSM 45154</strain>
    </source>
</reference>
<dbReference type="OrthoDB" id="9808669at2"/>
<dbReference type="Pfam" id="PF02801">
    <property type="entry name" value="Ketoacyl-synt_C"/>
    <property type="match status" value="1"/>
</dbReference>
<dbReference type="CDD" id="cd00834">
    <property type="entry name" value="KAS_I_II"/>
    <property type="match status" value="1"/>
</dbReference>
<dbReference type="PANTHER" id="PTHR11712:SF336">
    <property type="entry name" value="3-OXOACYL-[ACYL-CARRIER-PROTEIN] SYNTHASE, MITOCHONDRIAL"/>
    <property type="match status" value="1"/>
</dbReference>
<accession>A0A1T4NC71</accession>
<dbReference type="RefSeq" id="WP_078760759.1">
    <property type="nucleotide sequence ID" value="NZ_FUWS01000003.1"/>
</dbReference>
<gene>
    <name evidence="6" type="ORF">SAMN02745673_01373</name>
</gene>
<dbReference type="NCBIfam" id="NF005589">
    <property type="entry name" value="PRK07314.1"/>
    <property type="match status" value="1"/>
</dbReference>
<evidence type="ECO:0000256" key="1">
    <source>
        <dbReference type="ARBA" id="ARBA00008467"/>
    </source>
</evidence>
<evidence type="ECO:0000256" key="4">
    <source>
        <dbReference type="SAM" id="MobiDB-lite"/>
    </source>
</evidence>
<dbReference type="STRING" id="1122192.SAMN02745673_01373"/>
<dbReference type="InterPro" id="IPR014031">
    <property type="entry name" value="Ketoacyl_synth_C"/>
</dbReference>
<comment type="similarity">
    <text evidence="1 3">Belongs to the thiolase-like superfamily. Beta-ketoacyl-ACP synthases family.</text>
</comment>
<evidence type="ECO:0000256" key="3">
    <source>
        <dbReference type="RuleBase" id="RU003694"/>
    </source>
</evidence>
<dbReference type="AlphaFoldDB" id="A0A1T4NC71"/>
<evidence type="ECO:0000313" key="7">
    <source>
        <dbReference type="Proteomes" id="UP000190637"/>
    </source>
</evidence>
<dbReference type="Pfam" id="PF00109">
    <property type="entry name" value="ketoacyl-synt"/>
    <property type="match status" value="1"/>
</dbReference>
<dbReference type="Gene3D" id="3.40.47.10">
    <property type="match status" value="2"/>
</dbReference>
<evidence type="ECO:0000256" key="2">
    <source>
        <dbReference type="ARBA" id="ARBA00022679"/>
    </source>
</evidence>
<dbReference type="SUPFAM" id="SSF53901">
    <property type="entry name" value="Thiolase-like"/>
    <property type="match status" value="2"/>
</dbReference>
<feature type="domain" description="Ketosynthase family 3 (KS3)" evidence="5">
    <location>
        <begin position="1"/>
        <end position="412"/>
    </location>
</feature>
<dbReference type="PANTHER" id="PTHR11712">
    <property type="entry name" value="POLYKETIDE SYNTHASE-RELATED"/>
    <property type="match status" value="1"/>
</dbReference>
<dbReference type="PROSITE" id="PS52004">
    <property type="entry name" value="KS3_2"/>
    <property type="match status" value="1"/>
</dbReference>
<dbReference type="InterPro" id="IPR000794">
    <property type="entry name" value="Beta-ketoacyl_synthase"/>
</dbReference>
<dbReference type="GO" id="GO:0006633">
    <property type="term" value="P:fatty acid biosynthetic process"/>
    <property type="evidence" value="ECO:0007669"/>
    <property type="project" value="TreeGrafter"/>
</dbReference>
<dbReference type="GO" id="GO:0005829">
    <property type="term" value="C:cytosol"/>
    <property type="evidence" value="ECO:0007669"/>
    <property type="project" value="TreeGrafter"/>
</dbReference>
<name>A0A1T4NC71_9ACTN</name>
<protein>
    <submittedName>
        <fullName evidence="6">Act minimal PKS ketosynthase (KS/KS alpha)</fullName>
    </submittedName>
</protein>